<protein>
    <submittedName>
        <fullName evidence="1">Uncharacterized protein</fullName>
    </submittedName>
</protein>
<dbReference type="AlphaFoldDB" id="A0A401WR85"/>
<accession>A0A401WR85</accession>
<gene>
    <name evidence="1" type="ORF">NBRC3188_0522</name>
</gene>
<sequence length="70" mass="7431">MARFPSKTCASSCRITLKSVLAKAGQFGLTGFFINSSPGRLNPKYIVAQRLQPVAVDASQQGSRADADIS</sequence>
<proteinExistence type="predicted"/>
<reference evidence="1 2" key="1">
    <citation type="submission" date="2016-06" db="EMBL/GenBank/DDBJ databases">
        <title>Acetobacter pasteurianus NBRC 3188 whole genome sequencing project.</title>
        <authorList>
            <person name="Matsutani M."/>
            <person name="Shiwa Y."/>
            <person name="Okamoto-Kainuma A."/>
            <person name="Ishikawa M."/>
            <person name="Koizumi Y."/>
            <person name="Yoshikawa H."/>
            <person name="Yakushi T."/>
            <person name="Matsushita K."/>
        </authorList>
    </citation>
    <scope>NUCLEOTIDE SEQUENCE [LARGE SCALE GENOMIC DNA]</scope>
    <source>
        <strain evidence="1 2">NBRC 3188</strain>
    </source>
</reference>
<dbReference type="Proteomes" id="UP000287300">
    <property type="component" value="Unassembled WGS sequence"/>
</dbReference>
<dbReference type="EMBL" id="BDES01000006">
    <property type="protein sequence ID" value="GCD51825.1"/>
    <property type="molecule type" value="Genomic_DNA"/>
</dbReference>
<organism evidence="1 2">
    <name type="scientific">Acetobacter pasteurianus NBRC 3188</name>
    <dbReference type="NCBI Taxonomy" id="1226663"/>
    <lineage>
        <taxon>Bacteria</taxon>
        <taxon>Pseudomonadati</taxon>
        <taxon>Pseudomonadota</taxon>
        <taxon>Alphaproteobacteria</taxon>
        <taxon>Acetobacterales</taxon>
        <taxon>Acetobacteraceae</taxon>
        <taxon>Acetobacter</taxon>
    </lineage>
</organism>
<evidence type="ECO:0000313" key="1">
    <source>
        <dbReference type="EMBL" id="GCD51825.1"/>
    </source>
</evidence>
<comment type="caution">
    <text evidence="1">The sequence shown here is derived from an EMBL/GenBank/DDBJ whole genome shotgun (WGS) entry which is preliminary data.</text>
</comment>
<evidence type="ECO:0000313" key="2">
    <source>
        <dbReference type="Proteomes" id="UP000287300"/>
    </source>
</evidence>
<name>A0A401WR85_ACEPA</name>